<dbReference type="AlphaFoldDB" id="A0A7J5ULX4"/>
<dbReference type="Pfam" id="PF21274">
    <property type="entry name" value="Rng_hyd_C"/>
    <property type="match status" value="1"/>
</dbReference>
<feature type="region of interest" description="Disordered" evidence="4">
    <location>
        <begin position="239"/>
        <end position="260"/>
    </location>
</feature>
<gene>
    <name evidence="6" type="ORF">GB883_14505</name>
</gene>
<feature type="region of interest" description="Disordered" evidence="4">
    <location>
        <begin position="423"/>
        <end position="449"/>
    </location>
</feature>
<dbReference type="OrthoDB" id="4246007at2"/>
<evidence type="ECO:0000256" key="3">
    <source>
        <dbReference type="ARBA" id="ARBA00022827"/>
    </source>
</evidence>
<evidence type="ECO:0000256" key="1">
    <source>
        <dbReference type="ARBA" id="ARBA00001974"/>
    </source>
</evidence>
<dbReference type="EMBL" id="WHJE01000077">
    <property type="protein sequence ID" value="KAE8763372.1"/>
    <property type="molecule type" value="Genomic_DNA"/>
</dbReference>
<dbReference type="Gene3D" id="3.30.70.2450">
    <property type="match status" value="1"/>
</dbReference>
<evidence type="ECO:0000256" key="4">
    <source>
        <dbReference type="SAM" id="MobiDB-lite"/>
    </source>
</evidence>
<dbReference type="GO" id="GO:0071949">
    <property type="term" value="F:FAD binding"/>
    <property type="evidence" value="ECO:0007669"/>
    <property type="project" value="InterPro"/>
</dbReference>
<name>A0A7J5ULX4_9MICO</name>
<keyword evidence="6" id="KW-0560">Oxidoreductase</keyword>
<dbReference type="InterPro" id="IPR036188">
    <property type="entry name" value="FAD/NAD-bd_sf"/>
</dbReference>
<dbReference type="GO" id="GO:0016709">
    <property type="term" value="F:oxidoreductase activity, acting on paired donors, with incorporation or reduction of molecular oxygen, NAD(P)H as one donor, and incorporation of one atom of oxygen"/>
    <property type="evidence" value="ECO:0007669"/>
    <property type="project" value="UniProtKB-ARBA"/>
</dbReference>
<dbReference type="Gene3D" id="3.50.50.60">
    <property type="entry name" value="FAD/NAD(P)-binding domain"/>
    <property type="match status" value="1"/>
</dbReference>
<evidence type="ECO:0000313" key="7">
    <source>
        <dbReference type="Proteomes" id="UP000451860"/>
    </source>
</evidence>
<feature type="domain" description="FAD-binding" evidence="5">
    <location>
        <begin position="12"/>
        <end position="365"/>
    </location>
</feature>
<protein>
    <submittedName>
        <fullName evidence="6">Monooxygenase</fullName>
    </submittedName>
</protein>
<dbReference type="Gene3D" id="3.40.30.120">
    <property type="match status" value="1"/>
</dbReference>
<dbReference type="PANTHER" id="PTHR43004:SF19">
    <property type="entry name" value="BINDING MONOOXYGENASE, PUTATIVE (JCVI)-RELATED"/>
    <property type="match status" value="1"/>
</dbReference>
<evidence type="ECO:0000313" key="6">
    <source>
        <dbReference type="EMBL" id="KAE8763372.1"/>
    </source>
</evidence>
<keyword evidence="6" id="KW-0503">Monooxygenase</keyword>
<dbReference type="PRINTS" id="PR00420">
    <property type="entry name" value="RNGMNOXGNASE"/>
</dbReference>
<sequence length="552" mass="58012">MPGPAGTAPGPDVDVLVVGAGPTGLALAAELAATGTRVRLVDRQLDRVHESRALGVQPRTVEVLARLGLAEALVAAGNRTVRLELHAGARVTRVPLFDLGLADTAYPFLLFLSQAETERILTAHLAARGVTVERGVELTGLAQGADGVTCRLRRVDGGGPVEQVRARFVVGCDGAHSTVRRLAGIAFRGSAYPQDFLLADLDADGVTPGAAHMFLAPRGIFFLFPLARPAPWRVIAMWPDDGGRPGGTRPGRRPREPKPAGAALTLAQVQAVADAYGTGVRVHDPVWMTRFRLHNRGAARYRAGRVLLAGDAAHIHSPAGAQGMNTGIQDAANLGWKLALVAAGAPAALLDTYERERAPVGRRVRKMTDLAFAVAVSGHPVLRLLRRHLAPRLAPVVLRVARGRPVRTITELAIAYRRSPLTVRGGARRGGPRPGDRLPDGPLAPGDDAAPHTLHGLLTAPGFHLLLCGDWDAGAAAELAGPHLTVHRLAPRPAPGTLIAPPVTWRRLGGAGHLLVRPDGYVAARGGADLAAVRAYLAAWLPAPDRPSTPAP</sequence>
<keyword evidence="7" id="KW-1185">Reference proteome</keyword>
<comment type="cofactor">
    <cofactor evidence="1">
        <name>FAD</name>
        <dbReference type="ChEBI" id="CHEBI:57692"/>
    </cofactor>
</comment>
<reference evidence="6 7" key="1">
    <citation type="submission" date="2019-10" db="EMBL/GenBank/DDBJ databases">
        <title>Georgenia wutianyii sp. nov. and Georgenia yuyongxinii sp. nov. isolated from plateau pika (Ochotona curzoniae) in the Qinghai-Tibet plateau of China.</title>
        <authorList>
            <person name="Tian Z."/>
        </authorList>
    </citation>
    <scope>NUCLEOTIDE SEQUENCE [LARGE SCALE GENOMIC DNA]</scope>
    <source>
        <strain evidence="6 7">DSM 21501</strain>
    </source>
</reference>
<dbReference type="SUPFAM" id="SSF51905">
    <property type="entry name" value="FAD/NAD(P)-binding domain"/>
    <property type="match status" value="1"/>
</dbReference>
<keyword evidence="3" id="KW-0274">FAD</keyword>
<dbReference type="PANTHER" id="PTHR43004">
    <property type="entry name" value="TRK SYSTEM POTASSIUM UPTAKE PROTEIN"/>
    <property type="match status" value="1"/>
</dbReference>
<keyword evidence="2" id="KW-0285">Flavoprotein</keyword>
<evidence type="ECO:0000256" key="2">
    <source>
        <dbReference type="ARBA" id="ARBA00022630"/>
    </source>
</evidence>
<dbReference type="Proteomes" id="UP000451860">
    <property type="component" value="Unassembled WGS sequence"/>
</dbReference>
<dbReference type="InterPro" id="IPR002938">
    <property type="entry name" value="FAD-bd"/>
</dbReference>
<accession>A0A7J5ULX4</accession>
<proteinExistence type="predicted"/>
<dbReference type="InterPro" id="IPR050641">
    <property type="entry name" value="RIFMO-like"/>
</dbReference>
<dbReference type="Pfam" id="PF01494">
    <property type="entry name" value="FAD_binding_3"/>
    <property type="match status" value="1"/>
</dbReference>
<organism evidence="6 7">
    <name type="scientific">Georgenia thermotolerans</name>
    <dbReference type="NCBI Taxonomy" id="527326"/>
    <lineage>
        <taxon>Bacteria</taxon>
        <taxon>Bacillati</taxon>
        <taxon>Actinomycetota</taxon>
        <taxon>Actinomycetes</taxon>
        <taxon>Micrococcales</taxon>
        <taxon>Bogoriellaceae</taxon>
        <taxon>Georgenia</taxon>
    </lineage>
</organism>
<comment type="caution">
    <text evidence="6">The sequence shown here is derived from an EMBL/GenBank/DDBJ whole genome shotgun (WGS) entry which is preliminary data.</text>
</comment>
<evidence type="ECO:0000259" key="5">
    <source>
        <dbReference type="Pfam" id="PF01494"/>
    </source>
</evidence>